<dbReference type="Proteomes" id="UP001292094">
    <property type="component" value="Unassembled WGS sequence"/>
</dbReference>
<dbReference type="EMBL" id="JAWZYT010000480">
    <property type="protein sequence ID" value="KAK4322996.1"/>
    <property type="molecule type" value="Genomic_DNA"/>
</dbReference>
<reference evidence="1" key="1">
    <citation type="submission" date="2023-11" db="EMBL/GenBank/DDBJ databases">
        <title>Genome assemblies of two species of porcelain crab, Petrolisthes cinctipes and Petrolisthes manimaculis (Anomura: Porcellanidae).</title>
        <authorList>
            <person name="Angst P."/>
        </authorList>
    </citation>
    <scope>NUCLEOTIDE SEQUENCE</scope>
    <source>
        <strain evidence="1">PB745_02</strain>
        <tissue evidence="1">Gill</tissue>
    </source>
</reference>
<protein>
    <submittedName>
        <fullName evidence="1">Uncharacterized protein</fullName>
    </submittedName>
</protein>
<proteinExistence type="predicted"/>
<dbReference type="EMBL" id="JAWZYT010001252">
    <property type="protein sequence ID" value="KAK4313985.1"/>
    <property type="molecule type" value="Genomic_DNA"/>
</dbReference>
<gene>
    <name evidence="2" type="ORF">Pmani_006273</name>
    <name evidence="1" type="ORF">Pmani_014727</name>
</gene>
<name>A0AAE1UCC3_9EUCA</name>
<comment type="caution">
    <text evidence="1">The sequence shown here is derived from an EMBL/GenBank/DDBJ whole genome shotgun (WGS) entry which is preliminary data.</text>
</comment>
<organism evidence="1 3">
    <name type="scientific">Petrolisthes manimaculis</name>
    <dbReference type="NCBI Taxonomy" id="1843537"/>
    <lineage>
        <taxon>Eukaryota</taxon>
        <taxon>Metazoa</taxon>
        <taxon>Ecdysozoa</taxon>
        <taxon>Arthropoda</taxon>
        <taxon>Crustacea</taxon>
        <taxon>Multicrustacea</taxon>
        <taxon>Malacostraca</taxon>
        <taxon>Eumalacostraca</taxon>
        <taxon>Eucarida</taxon>
        <taxon>Decapoda</taxon>
        <taxon>Pleocyemata</taxon>
        <taxon>Anomura</taxon>
        <taxon>Galatheoidea</taxon>
        <taxon>Porcellanidae</taxon>
        <taxon>Petrolisthes</taxon>
    </lineage>
</organism>
<dbReference type="AlphaFoldDB" id="A0AAE1UCC3"/>
<keyword evidence="3" id="KW-1185">Reference proteome</keyword>
<sequence>MESTFLVPTAPEVVSISSAPQSPGTIVERSEILRNVLRFSHTRWLDWLHRSFFLQRPRCHQPRQFWSLGKSTGFLGTSAVPNIAPSKDQLFRKVLFLTALTLGMRASQLHALSRHSAWTVFATNDA</sequence>
<evidence type="ECO:0000313" key="2">
    <source>
        <dbReference type="EMBL" id="KAK4322996.1"/>
    </source>
</evidence>
<evidence type="ECO:0000313" key="1">
    <source>
        <dbReference type="EMBL" id="KAK4313985.1"/>
    </source>
</evidence>
<accession>A0AAE1UCC3</accession>
<evidence type="ECO:0000313" key="3">
    <source>
        <dbReference type="Proteomes" id="UP001292094"/>
    </source>
</evidence>